<reference evidence="6" key="1">
    <citation type="submission" date="2025-08" db="UniProtKB">
        <authorList>
            <consortium name="RefSeq"/>
        </authorList>
    </citation>
    <scope>IDENTIFICATION</scope>
    <source>
        <tissue evidence="6">Entire body</tissue>
    </source>
</reference>
<keyword evidence="2" id="KW-0378">Hydrolase</keyword>
<protein>
    <submittedName>
        <fullName evidence="6">Cytosolic beta-glucosidase-like</fullName>
    </submittedName>
</protein>
<dbReference type="PRINTS" id="PR00131">
    <property type="entry name" value="GLHYDRLASE1"/>
</dbReference>
<dbReference type="SUPFAM" id="SSF51445">
    <property type="entry name" value="(Trans)glycosidases"/>
    <property type="match status" value="1"/>
</dbReference>
<dbReference type="PANTHER" id="PTHR10353">
    <property type="entry name" value="GLYCOSYL HYDROLASE"/>
    <property type="match status" value="1"/>
</dbReference>
<comment type="similarity">
    <text evidence="1 4">Belongs to the glycosyl hydrolase 1 family.</text>
</comment>
<accession>A0A1W4W7W6</accession>
<dbReference type="Pfam" id="PF00232">
    <property type="entry name" value="Glyco_hydro_1"/>
    <property type="match status" value="1"/>
</dbReference>
<dbReference type="Gene3D" id="3.20.20.80">
    <property type="entry name" value="Glycosidases"/>
    <property type="match status" value="1"/>
</dbReference>
<dbReference type="GO" id="GO:0005975">
    <property type="term" value="P:carbohydrate metabolic process"/>
    <property type="evidence" value="ECO:0007669"/>
    <property type="project" value="InterPro"/>
</dbReference>
<dbReference type="AlphaFoldDB" id="A0A1W4W7W6"/>
<keyword evidence="3" id="KW-0326">Glycosidase</keyword>
<dbReference type="InterPro" id="IPR017853">
    <property type="entry name" value="GH"/>
</dbReference>
<evidence type="ECO:0000313" key="6">
    <source>
        <dbReference type="RefSeq" id="XP_018320179.1"/>
    </source>
</evidence>
<dbReference type="STRING" id="224129.A0A1W4W7W6"/>
<dbReference type="Proteomes" id="UP000192223">
    <property type="component" value="Unplaced"/>
</dbReference>
<evidence type="ECO:0000256" key="2">
    <source>
        <dbReference type="ARBA" id="ARBA00022801"/>
    </source>
</evidence>
<dbReference type="RefSeq" id="XP_018320179.1">
    <property type="nucleotide sequence ID" value="XM_018464677.2"/>
</dbReference>
<dbReference type="KEGG" id="apln:108733503"/>
<dbReference type="InterPro" id="IPR001360">
    <property type="entry name" value="Glyco_hydro_1"/>
</dbReference>
<evidence type="ECO:0000256" key="1">
    <source>
        <dbReference type="ARBA" id="ARBA00010838"/>
    </source>
</evidence>
<evidence type="ECO:0000256" key="3">
    <source>
        <dbReference type="ARBA" id="ARBA00023295"/>
    </source>
</evidence>
<name>A0A1W4W7W6_AGRPL</name>
<dbReference type="GeneID" id="108733503"/>
<proteinExistence type="inferred from homology"/>
<dbReference type="InParanoid" id="A0A1W4W7W6"/>
<organism evidence="5 6">
    <name type="scientific">Agrilus planipennis</name>
    <name type="common">Emerald ash borer</name>
    <name type="synonym">Agrilus marcopoli</name>
    <dbReference type="NCBI Taxonomy" id="224129"/>
    <lineage>
        <taxon>Eukaryota</taxon>
        <taxon>Metazoa</taxon>
        <taxon>Ecdysozoa</taxon>
        <taxon>Arthropoda</taxon>
        <taxon>Hexapoda</taxon>
        <taxon>Insecta</taxon>
        <taxon>Pterygota</taxon>
        <taxon>Neoptera</taxon>
        <taxon>Endopterygota</taxon>
        <taxon>Coleoptera</taxon>
        <taxon>Polyphaga</taxon>
        <taxon>Elateriformia</taxon>
        <taxon>Buprestoidea</taxon>
        <taxon>Buprestidae</taxon>
        <taxon>Agrilinae</taxon>
        <taxon>Agrilus</taxon>
    </lineage>
</organism>
<dbReference type="GO" id="GO:0008422">
    <property type="term" value="F:beta-glucosidase activity"/>
    <property type="evidence" value="ECO:0007669"/>
    <property type="project" value="TreeGrafter"/>
</dbReference>
<dbReference type="OrthoDB" id="65569at2759"/>
<evidence type="ECO:0000313" key="5">
    <source>
        <dbReference type="Proteomes" id="UP000192223"/>
    </source>
</evidence>
<keyword evidence="5" id="KW-1185">Reference proteome</keyword>
<gene>
    <name evidence="6" type="primary">LOC108733503</name>
</gene>
<evidence type="ECO:0000256" key="4">
    <source>
        <dbReference type="RuleBase" id="RU003690"/>
    </source>
</evidence>
<dbReference type="PANTHER" id="PTHR10353:SF36">
    <property type="entry name" value="LP05116P"/>
    <property type="match status" value="1"/>
</dbReference>
<sequence>MGISTVSEWNVPGSPEDEEAVERARQFKVGMYTNPIFSTNGDYPQLVKDLVAKKSALEGFSKSRLPEFTSGEIEYIKGTSDFFGLNHYTTRLTKNSPATDGEISFHNDMEADVSYDPSWPMDPANRFAIIPWGFRRLLAWIKSTYNNPVIHVTESGSPDYGGLEDKVRISYIGQYLEALLEAINQDNVHVQSYSVWSLMDNFAWNGGYLTKIGLHYVNFTDPDRPRIPKLSATYYKNIIASRVVGDYPPLS</sequence>